<dbReference type="EMBL" id="CAVNYO010000440">
    <property type="protein sequence ID" value="CAK5279869.1"/>
    <property type="molecule type" value="Genomic_DNA"/>
</dbReference>
<evidence type="ECO:0000256" key="1">
    <source>
        <dbReference type="SAM" id="MobiDB-lite"/>
    </source>
</evidence>
<evidence type="ECO:0000313" key="2">
    <source>
        <dbReference type="EMBL" id="CAK5279869.1"/>
    </source>
</evidence>
<protein>
    <submittedName>
        <fullName evidence="2">Uncharacterized protein</fullName>
    </submittedName>
</protein>
<evidence type="ECO:0000313" key="3">
    <source>
        <dbReference type="Proteomes" id="UP001295794"/>
    </source>
</evidence>
<dbReference type="AlphaFoldDB" id="A0AAD2HP24"/>
<dbReference type="Proteomes" id="UP001295794">
    <property type="component" value="Unassembled WGS sequence"/>
</dbReference>
<accession>A0AAD2HP24</accession>
<organism evidence="2 3">
    <name type="scientific">Mycena citricolor</name>
    <dbReference type="NCBI Taxonomy" id="2018698"/>
    <lineage>
        <taxon>Eukaryota</taxon>
        <taxon>Fungi</taxon>
        <taxon>Dikarya</taxon>
        <taxon>Basidiomycota</taxon>
        <taxon>Agaricomycotina</taxon>
        <taxon>Agaricomycetes</taxon>
        <taxon>Agaricomycetidae</taxon>
        <taxon>Agaricales</taxon>
        <taxon>Marasmiineae</taxon>
        <taxon>Mycenaceae</taxon>
        <taxon>Mycena</taxon>
    </lineage>
</organism>
<feature type="compositionally biased region" description="Basic residues" evidence="1">
    <location>
        <begin position="74"/>
        <end position="87"/>
    </location>
</feature>
<name>A0AAD2HP24_9AGAR</name>
<feature type="region of interest" description="Disordered" evidence="1">
    <location>
        <begin position="74"/>
        <end position="95"/>
    </location>
</feature>
<keyword evidence="3" id="KW-1185">Reference proteome</keyword>
<proteinExistence type="predicted"/>
<gene>
    <name evidence="2" type="ORF">MYCIT1_LOCUS30178</name>
</gene>
<comment type="caution">
    <text evidence="2">The sequence shown here is derived from an EMBL/GenBank/DDBJ whole genome shotgun (WGS) entry which is preliminary data.</text>
</comment>
<reference evidence="2" key="1">
    <citation type="submission" date="2023-11" db="EMBL/GenBank/DDBJ databases">
        <authorList>
            <person name="De Vega J J."/>
            <person name="De Vega J J."/>
        </authorList>
    </citation>
    <scope>NUCLEOTIDE SEQUENCE</scope>
</reference>
<sequence length="239" mass="26390">MDRDYLDNAPPTSSKPFLVSISASEDVEMRVCTRHPRSSSQITYIRAHRHRVQHVVPQHPGARADRLRPVQRRVAPRGPARRIPGRSHTHDRSQAPSVCLRRAVREVVQALRDLGAPGAASPIAYIACTNTLGSSLLFAEQVYGAGAGICSAHCAGWVGWGCIAPAGAGQRAFVCATPQGRVCRLPAARSADCRSWRCDERRGCSTHAECGSVLRRQRHSLRQGRRRRVQDHWQQRGES</sequence>